<dbReference type="InterPro" id="IPR052523">
    <property type="entry name" value="Trichothecene_AcTrans"/>
</dbReference>
<dbReference type="SUPFAM" id="SSF55729">
    <property type="entry name" value="Acyl-CoA N-acyltransferases (Nat)"/>
    <property type="match status" value="1"/>
</dbReference>
<dbReference type="PANTHER" id="PTHR42791:SF1">
    <property type="entry name" value="N-ACETYLTRANSFERASE DOMAIN-CONTAINING PROTEIN"/>
    <property type="match status" value="1"/>
</dbReference>
<keyword evidence="3" id="KW-1185">Reference proteome</keyword>
<evidence type="ECO:0000313" key="3">
    <source>
        <dbReference type="Proteomes" id="UP000807371"/>
    </source>
</evidence>
<evidence type="ECO:0000313" key="2">
    <source>
        <dbReference type="EMBL" id="MBH5335293.1"/>
    </source>
</evidence>
<name>A0ABS0NJC1_9ACTN</name>
<gene>
    <name evidence="2" type="ORF">IHE55_11015</name>
</gene>
<proteinExistence type="predicted"/>
<dbReference type="InterPro" id="IPR000182">
    <property type="entry name" value="GNAT_dom"/>
</dbReference>
<dbReference type="RefSeq" id="WP_197988869.1">
    <property type="nucleotide sequence ID" value="NZ_JACYXC010000001.1"/>
</dbReference>
<dbReference type="CDD" id="cd04301">
    <property type="entry name" value="NAT_SF"/>
    <property type="match status" value="1"/>
</dbReference>
<accession>A0ABS0NJC1</accession>
<evidence type="ECO:0000259" key="1">
    <source>
        <dbReference type="PROSITE" id="PS51186"/>
    </source>
</evidence>
<organism evidence="2 3">
    <name type="scientific">Streptomyces pactum</name>
    <dbReference type="NCBI Taxonomy" id="68249"/>
    <lineage>
        <taxon>Bacteria</taxon>
        <taxon>Bacillati</taxon>
        <taxon>Actinomycetota</taxon>
        <taxon>Actinomycetes</taxon>
        <taxon>Kitasatosporales</taxon>
        <taxon>Streptomycetaceae</taxon>
        <taxon>Streptomyces</taxon>
    </lineage>
</organism>
<sequence>MAHEISVARREHLRELSDVLARAFQQDPVACWTFPDPETRRRSLPKVFAAMLRHQHLRHGACEFVTADSGRIIGSALWDPPGRWKQTLVQQLISLPAYARAAGRGAARAAAMVNAMEKVHPSEPHWYLAVIGTDPDPRFRGKGHGAALMRSRLERCDRLGLPAYLEASDPENVPYYERFGFEVTGILPAPAGAPRVPTMWRRPGAS</sequence>
<dbReference type="InterPro" id="IPR016181">
    <property type="entry name" value="Acyl_CoA_acyltransferase"/>
</dbReference>
<reference evidence="2 3" key="1">
    <citation type="submission" date="2020-09" db="EMBL/GenBank/DDBJ databases">
        <title>Biosynthesis of the nuclear factor of activated T cells inhibitor NFAT-133 and its congeners in Streptomyces pactum.</title>
        <authorList>
            <person name="Zhou W."/>
            <person name="Posri P."/>
            <person name="Abugrain M.E."/>
            <person name="Weisberg A.J."/>
            <person name="Chang J.H."/>
            <person name="Mahmud T."/>
        </authorList>
    </citation>
    <scope>NUCLEOTIDE SEQUENCE [LARGE SCALE GENOMIC DNA]</scope>
    <source>
        <strain evidence="2 3">ATCC 27456</strain>
    </source>
</reference>
<comment type="caution">
    <text evidence="2">The sequence shown here is derived from an EMBL/GenBank/DDBJ whole genome shotgun (WGS) entry which is preliminary data.</text>
</comment>
<dbReference type="PANTHER" id="PTHR42791">
    <property type="entry name" value="GNAT FAMILY ACETYLTRANSFERASE"/>
    <property type="match status" value="1"/>
</dbReference>
<protein>
    <submittedName>
        <fullName evidence="2">GNAT family N-acetyltransferase</fullName>
    </submittedName>
</protein>
<dbReference type="Pfam" id="PF00583">
    <property type="entry name" value="Acetyltransf_1"/>
    <property type="match status" value="1"/>
</dbReference>
<dbReference type="PROSITE" id="PS51186">
    <property type="entry name" value="GNAT"/>
    <property type="match status" value="1"/>
</dbReference>
<dbReference type="Proteomes" id="UP000807371">
    <property type="component" value="Unassembled WGS sequence"/>
</dbReference>
<feature type="domain" description="N-acetyltransferase" evidence="1">
    <location>
        <begin position="11"/>
        <end position="203"/>
    </location>
</feature>
<dbReference type="Gene3D" id="3.40.630.30">
    <property type="match status" value="1"/>
</dbReference>
<dbReference type="EMBL" id="JACYXC010000001">
    <property type="protein sequence ID" value="MBH5335293.1"/>
    <property type="molecule type" value="Genomic_DNA"/>
</dbReference>